<keyword evidence="1" id="KW-1133">Transmembrane helix</keyword>
<feature type="chain" id="PRO_5041303093" evidence="2">
    <location>
        <begin position="20"/>
        <end position="497"/>
    </location>
</feature>
<comment type="caution">
    <text evidence="3">The sequence shown here is derived from an EMBL/GenBank/DDBJ whole genome shotgun (WGS) entry which is preliminary data.</text>
</comment>
<organism evidence="3 4">
    <name type="scientific">Armillaria borealis</name>
    <dbReference type="NCBI Taxonomy" id="47425"/>
    <lineage>
        <taxon>Eukaryota</taxon>
        <taxon>Fungi</taxon>
        <taxon>Dikarya</taxon>
        <taxon>Basidiomycota</taxon>
        <taxon>Agaricomycotina</taxon>
        <taxon>Agaricomycetes</taxon>
        <taxon>Agaricomycetidae</taxon>
        <taxon>Agaricales</taxon>
        <taxon>Marasmiineae</taxon>
        <taxon>Physalacriaceae</taxon>
        <taxon>Armillaria</taxon>
    </lineage>
</organism>
<feature type="transmembrane region" description="Helical" evidence="1">
    <location>
        <begin position="416"/>
        <end position="438"/>
    </location>
</feature>
<dbReference type="PANTHER" id="PTHR35043">
    <property type="entry name" value="TRANSCRIPTION FACTOR DOMAIN-CONTAINING PROTEIN"/>
    <property type="match status" value="1"/>
</dbReference>
<accession>A0AA39MLF7</accession>
<reference evidence="3" key="1">
    <citation type="submission" date="2023-06" db="EMBL/GenBank/DDBJ databases">
        <authorList>
            <consortium name="Lawrence Berkeley National Laboratory"/>
            <person name="Ahrendt S."/>
            <person name="Sahu N."/>
            <person name="Indic B."/>
            <person name="Wong-Bajracharya J."/>
            <person name="Merenyi Z."/>
            <person name="Ke H.-M."/>
            <person name="Monk M."/>
            <person name="Kocsube S."/>
            <person name="Drula E."/>
            <person name="Lipzen A."/>
            <person name="Balint B."/>
            <person name="Henrissat B."/>
            <person name="Andreopoulos B."/>
            <person name="Martin F.M."/>
            <person name="Harder C.B."/>
            <person name="Rigling D."/>
            <person name="Ford K.L."/>
            <person name="Foster G.D."/>
            <person name="Pangilinan J."/>
            <person name="Papanicolaou A."/>
            <person name="Barry K."/>
            <person name="LaButti K."/>
            <person name="Viragh M."/>
            <person name="Koriabine M."/>
            <person name="Yan M."/>
            <person name="Riley R."/>
            <person name="Champramary S."/>
            <person name="Plett K.L."/>
            <person name="Tsai I.J."/>
            <person name="Slot J."/>
            <person name="Sipos G."/>
            <person name="Plett J."/>
            <person name="Nagy L.G."/>
            <person name="Grigoriev I.V."/>
        </authorList>
    </citation>
    <scope>NUCLEOTIDE SEQUENCE</scope>
    <source>
        <strain evidence="3">FPL87.14</strain>
    </source>
</reference>
<gene>
    <name evidence="3" type="ORF">EV421DRAFT_2085244</name>
</gene>
<evidence type="ECO:0000313" key="4">
    <source>
        <dbReference type="Proteomes" id="UP001175226"/>
    </source>
</evidence>
<keyword evidence="1" id="KW-0812">Transmembrane</keyword>
<feature type="signal peptide" evidence="2">
    <location>
        <begin position="1"/>
        <end position="19"/>
    </location>
</feature>
<evidence type="ECO:0000256" key="1">
    <source>
        <dbReference type="SAM" id="Phobius"/>
    </source>
</evidence>
<evidence type="ECO:0000256" key="2">
    <source>
        <dbReference type="SAM" id="SignalP"/>
    </source>
</evidence>
<dbReference type="Proteomes" id="UP001175226">
    <property type="component" value="Unassembled WGS sequence"/>
</dbReference>
<feature type="transmembrane region" description="Helical" evidence="1">
    <location>
        <begin position="77"/>
        <end position="97"/>
    </location>
</feature>
<feature type="transmembrane region" description="Helical" evidence="1">
    <location>
        <begin position="204"/>
        <end position="226"/>
    </location>
</feature>
<keyword evidence="1" id="KW-0472">Membrane</keyword>
<feature type="transmembrane region" description="Helical" evidence="1">
    <location>
        <begin position="385"/>
        <end position="410"/>
    </location>
</feature>
<proteinExistence type="predicted"/>
<keyword evidence="4" id="KW-1185">Reference proteome</keyword>
<name>A0AA39MLF7_9AGAR</name>
<keyword evidence="2" id="KW-0732">Signal</keyword>
<protein>
    <submittedName>
        <fullName evidence="3">Uncharacterized protein</fullName>
    </submittedName>
</protein>
<dbReference type="EMBL" id="JAUEPT010000042">
    <property type="protein sequence ID" value="KAK0438617.1"/>
    <property type="molecule type" value="Genomic_DNA"/>
</dbReference>
<dbReference type="AlphaFoldDB" id="A0AA39MLF7"/>
<dbReference type="PANTHER" id="PTHR35043:SF7">
    <property type="entry name" value="TRANSCRIPTION FACTOR DOMAIN-CONTAINING PROTEIN"/>
    <property type="match status" value="1"/>
</dbReference>
<sequence length="497" mass="56066">MISYSFSLILVLSQVYVQARSAPNESHSNGLPEHRSAWDVVFSCIVTVFACTWLAVHPNVPGPDLKCRRWAFIGLHRLKLMVIAIVVPEVIIIWAFRQWIVASTISKRTYFNLTMTYGFFISMGGFIGAGGTPIKIADLLHLDGLALFQKSFSVRPGLDLSSISCITEEELQDRSKGDALSKVVAVVQTTWFVVQYLARFNESLPIIQLETATLAFAVLNIFNYVLWWHKPLDVRCPINACSILEEREFYESVDTMTFASHSSVFSFYIADMGPPRALSLNSTPNNSNSPHSSFLSSSRSPQIASLRRRYSDVHHFPFFDYTYTEAKQWFSYATYGRFTTEAFQSALQWYRRTMGKILFGRGWSSAYGGVPTLWAGTLDYEQTWYIGYFGAAIGALFGGIHCLAWSFAFASVPECVLWRISALVVAIVPVVLAMQLGFIKILPKRKIVRAIQAATPLLILLYLLARMTLLVEAFLSLRFLEPGVLEEVNWTKFIPHL</sequence>
<evidence type="ECO:0000313" key="3">
    <source>
        <dbReference type="EMBL" id="KAK0438617.1"/>
    </source>
</evidence>
<feature type="transmembrane region" description="Helical" evidence="1">
    <location>
        <begin position="459"/>
        <end position="480"/>
    </location>
</feature>
<feature type="transmembrane region" description="Helical" evidence="1">
    <location>
        <begin position="109"/>
        <end position="129"/>
    </location>
</feature>